<protein>
    <submittedName>
        <fullName evidence="1">Uncharacterized protein</fullName>
    </submittedName>
</protein>
<gene>
    <name evidence="1" type="ORF">TSUD_245220</name>
</gene>
<keyword evidence="2" id="KW-1185">Reference proteome</keyword>
<dbReference type="GO" id="GO:0009507">
    <property type="term" value="C:chloroplast"/>
    <property type="evidence" value="ECO:0007669"/>
    <property type="project" value="TreeGrafter"/>
</dbReference>
<dbReference type="OrthoDB" id="1576084at2759"/>
<dbReference type="PANTHER" id="PTHR37758">
    <property type="entry name" value="OS03G0334300 PROTEIN"/>
    <property type="match status" value="1"/>
</dbReference>
<accession>A0A2Z6PGS8</accession>
<dbReference type="EMBL" id="DF973980">
    <property type="protein sequence ID" value="GAU43557.1"/>
    <property type="molecule type" value="Genomic_DNA"/>
</dbReference>
<proteinExistence type="predicted"/>
<reference evidence="2" key="1">
    <citation type="journal article" date="2017" name="Front. Plant Sci.">
        <title>Climate Clever Clovers: New Paradigm to Reduce the Environmental Footprint of Ruminants by Breeding Low Methanogenic Forages Utilizing Haplotype Variation.</title>
        <authorList>
            <person name="Kaur P."/>
            <person name="Appels R."/>
            <person name="Bayer P.E."/>
            <person name="Keeble-Gagnere G."/>
            <person name="Wang J."/>
            <person name="Hirakawa H."/>
            <person name="Shirasawa K."/>
            <person name="Vercoe P."/>
            <person name="Stefanova K."/>
            <person name="Durmic Z."/>
            <person name="Nichols P."/>
            <person name="Revell C."/>
            <person name="Isobe S.N."/>
            <person name="Edwards D."/>
            <person name="Erskine W."/>
        </authorList>
    </citation>
    <scope>NUCLEOTIDE SEQUENCE [LARGE SCALE GENOMIC DNA]</scope>
    <source>
        <strain evidence="2">cv. Daliak</strain>
    </source>
</reference>
<sequence length="149" mass="16538">MKGSSFVANISFSPSLINCNHPLRPFHSNIFPSNVTLKPLLAKVNNVQGQMSKSGFVVGCASWGLGNELKIELEDEIDEEKGKSGMTKFREKCGERKGVVELLECLEEEAIMGDDVGKEPNDYNRRAKIFDKSSKVFQALKDTDLDSTH</sequence>
<dbReference type="AlphaFoldDB" id="A0A2Z6PGS8"/>
<name>A0A2Z6PGS8_TRISU</name>
<evidence type="ECO:0000313" key="1">
    <source>
        <dbReference type="EMBL" id="GAU43557.1"/>
    </source>
</evidence>
<evidence type="ECO:0000313" key="2">
    <source>
        <dbReference type="Proteomes" id="UP000242715"/>
    </source>
</evidence>
<dbReference type="PANTHER" id="PTHR37758:SF1">
    <property type="entry name" value="OS03G0334300 PROTEIN"/>
    <property type="match status" value="1"/>
</dbReference>
<organism evidence="1 2">
    <name type="scientific">Trifolium subterraneum</name>
    <name type="common">Subterranean clover</name>
    <dbReference type="NCBI Taxonomy" id="3900"/>
    <lineage>
        <taxon>Eukaryota</taxon>
        <taxon>Viridiplantae</taxon>
        <taxon>Streptophyta</taxon>
        <taxon>Embryophyta</taxon>
        <taxon>Tracheophyta</taxon>
        <taxon>Spermatophyta</taxon>
        <taxon>Magnoliopsida</taxon>
        <taxon>eudicotyledons</taxon>
        <taxon>Gunneridae</taxon>
        <taxon>Pentapetalae</taxon>
        <taxon>rosids</taxon>
        <taxon>fabids</taxon>
        <taxon>Fabales</taxon>
        <taxon>Fabaceae</taxon>
        <taxon>Papilionoideae</taxon>
        <taxon>50 kb inversion clade</taxon>
        <taxon>NPAAA clade</taxon>
        <taxon>Hologalegina</taxon>
        <taxon>IRL clade</taxon>
        <taxon>Trifolieae</taxon>
        <taxon>Trifolium</taxon>
    </lineage>
</organism>
<dbReference type="Proteomes" id="UP000242715">
    <property type="component" value="Unassembled WGS sequence"/>
</dbReference>